<feature type="compositionally biased region" description="Gly residues" evidence="13">
    <location>
        <begin position="290"/>
        <end position="300"/>
    </location>
</feature>
<dbReference type="Gene3D" id="1.10.287.70">
    <property type="match status" value="1"/>
</dbReference>
<feature type="region of interest" description="Disordered" evidence="13">
    <location>
        <begin position="167"/>
        <end position="211"/>
    </location>
</feature>
<keyword evidence="6" id="KW-0851">Voltage-gated channel</keyword>
<dbReference type="PRINTS" id="PR00169">
    <property type="entry name" value="KCHANNEL"/>
</dbReference>
<dbReference type="GO" id="GO:0008076">
    <property type="term" value="C:voltage-gated potassium channel complex"/>
    <property type="evidence" value="ECO:0007669"/>
    <property type="project" value="InterPro"/>
</dbReference>
<dbReference type="Pfam" id="PF02214">
    <property type="entry name" value="BTB_2"/>
    <property type="match status" value="1"/>
</dbReference>
<dbReference type="Gene3D" id="3.30.710.10">
    <property type="entry name" value="Potassium Channel Kv1.1, Chain A"/>
    <property type="match status" value="1"/>
</dbReference>
<dbReference type="SUPFAM" id="SSF54695">
    <property type="entry name" value="POZ domain"/>
    <property type="match status" value="1"/>
</dbReference>
<evidence type="ECO:0000256" key="4">
    <source>
        <dbReference type="ARBA" id="ARBA00022692"/>
    </source>
</evidence>
<dbReference type="PRINTS" id="PR01491">
    <property type="entry name" value="KVCHANNEL"/>
</dbReference>
<keyword evidence="3" id="KW-0633">Potassium transport</keyword>
<feature type="compositionally biased region" description="Acidic residues" evidence="13">
    <location>
        <begin position="902"/>
        <end position="925"/>
    </location>
</feature>
<evidence type="ECO:0000256" key="3">
    <source>
        <dbReference type="ARBA" id="ARBA00022538"/>
    </source>
</evidence>
<dbReference type="GO" id="GO:0005251">
    <property type="term" value="F:delayed rectifier potassium channel activity"/>
    <property type="evidence" value="ECO:0007669"/>
    <property type="project" value="TreeGrafter"/>
</dbReference>
<dbReference type="PRINTS" id="PR01496">
    <property type="entry name" value="SHAKERCHANEL"/>
</dbReference>
<feature type="transmembrane region" description="Helical" evidence="14">
    <location>
        <begin position="670"/>
        <end position="691"/>
    </location>
</feature>
<evidence type="ECO:0000256" key="8">
    <source>
        <dbReference type="ARBA" id="ARBA00022989"/>
    </source>
</evidence>
<dbReference type="FunFam" id="1.20.120.350:FF:000028">
    <property type="entry name" value="Potassium voltage-gated channel subfamily a member"/>
    <property type="match status" value="1"/>
</dbReference>
<comment type="subcellular location">
    <subcellularLocation>
        <location evidence="1">Membrane</location>
        <topology evidence="1">Multi-pass membrane protein</topology>
    </subcellularLocation>
</comment>
<evidence type="ECO:0000313" key="17">
    <source>
        <dbReference type="Proteomes" id="UP000015104"/>
    </source>
</evidence>
<evidence type="ECO:0000256" key="10">
    <source>
        <dbReference type="ARBA" id="ARBA00023136"/>
    </source>
</evidence>
<dbReference type="SUPFAM" id="SSF81324">
    <property type="entry name" value="Voltage-gated potassium channels"/>
    <property type="match status" value="1"/>
</dbReference>
<dbReference type="InterPro" id="IPR003131">
    <property type="entry name" value="T1-type_BTB"/>
</dbReference>
<keyword evidence="2" id="KW-0813">Transport</keyword>
<proteinExistence type="predicted"/>
<feature type="compositionally biased region" description="Gly residues" evidence="13">
    <location>
        <begin position="75"/>
        <end position="97"/>
    </location>
</feature>
<sequence length="970" mass="107303">MDQLIWTLTIASYQSQKVEQKEGEKERKETSKQGEEAEGGEKGEQDQSGNITKIQGAIGAANILKRWGINLTPSRGGGRSGLGGGGGAGGGGGGISGGPSSQPFGDLELTTNFGKCIYSVDHRHYQGTKSARKDSAAGSCESGPSKLSTPSASVYSNLSAIGHFRSPSEAHHKESSTGHEGTSSSHNNDTNNNKDINTSSNKSGSRGKGTTTAHKLLKKFAKSASSTAVITGQHDTAASLLRKSSSSTLSTTHSSIKNLTKSESRGCLIQESEDEPHERKDGLDESVNNKGGGGGGGGARGDNVDVPSSGAVGEGERVTTSRRNSVLCIGEVTNGEERLNRETSLRSGSKRSQKVPEHIIPWSEFEPLEHDHSLCERVNINVSGMKFETTLRTLNMFPNTLLGNPERRARYFDSHRNEYFFDRCRICFDAILYYYQSGGRLRRPGNIPLDMFVEEIKFFELGEIAFGKLKADEGFGQEEVEKPLPENPLQRKLWLLFEHPESSMSARYVAIISVLVIIFSIVIFCLETMPQFKHYKIFTKGNSTKVVEDETPSATEPFFIIETACIFWFTLELSVRFLACPSKIDFLRDIMNAIDFMAIVPYFITLGTMFAEDKELDKRKFSSEKQSQAMSLAILRVIRLVRVFRIFKLSRHSKGLQILGMTLKSSLRELGLLIFFLLIGIILFSSAVYYAESGSERSYFKSIPDAFWWALVTMTTVGYGDMVPLSFWGKIVGSLCAIAGVLTLALPVPVIVSNFTYFYNREMVQGDLESTNEKFVKGCPYYYLEGHHVKWRTTLESATISSNLSSTDSYQEDEQRRARGSSGSNGESYYVGQVGAERRLSLKANDNDGIEVTRRLVTSMEYATQRMMIRSTSKCHCVEADDPRRSYKKNRSNDGDGRGLVGDDDEDDGDGDDTDEDDAEDEQDDDSSKEKGKSRKRKHTVQEHRLSKLYKVVDNLRNLDGSTVSLISKD</sequence>
<keyword evidence="11" id="KW-0325">Glycoprotein</keyword>
<protein>
    <recommendedName>
        <fullName evidence="15">BTB domain-containing protein</fullName>
    </recommendedName>
</protein>
<keyword evidence="5" id="KW-0631">Potassium channel</keyword>
<dbReference type="InterPro" id="IPR005821">
    <property type="entry name" value="Ion_trans_dom"/>
</dbReference>
<evidence type="ECO:0000259" key="15">
    <source>
        <dbReference type="SMART" id="SM00225"/>
    </source>
</evidence>
<accession>T1K218</accession>
<feature type="region of interest" description="Disordered" evidence="13">
    <location>
        <begin position="75"/>
        <end position="106"/>
    </location>
</feature>
<evidence type="ECO:0000256" key="12">
    <source>
        <dbReference type="ARBA" id="ARBA00023303"/>
    </source>
</evidence>
<dbReference type="HOGENOM" id="CLU_1410489_0_0_1"/>
<dbReference type="InterPro" id="IPR003968">
    <property type="entry name" value="K_chnl_volt-dep_Kv"/>
</dbReference>
<feature type="transmembrane region" description="Helical" evidence="14">
    <location>
        <begin position="706"/>
        <end position="728"/>
    </location>
</feature>
<dbReference type="InterPro" id="IPR027359">
    <property type="entry name" value="Volt_channel_dom_sf"/>
</dbReference>
<feature type="compositionally biased region" description="Basic and acidic residues" evidence="13">
    <location>
        <begin position="884"/>
        <end position="897"/>
    </location>
</feature>
<feature type="region of interest" description="Disordered" evidence="13">
    <location>
        <begin position="15"/>
        <end position="50"/>
    </location>
</feature>
<dbReference type="PANTHER" id="PTHR11537:SF113">
    <property type="entry name" value="POTASSIUM VOLTAGE-GATED CHANNEL PROTEIN SHAKER"/>
    <property type="match status" value="1"/>
</dbReference>
<dbReference type="STRING" id="32264.T1K218"/>
<dbReference type="Pfam" id="PF00520">
    <property type="entry name" value="Ion_trans"/>
    <property type="match status" value="1"/>
</dbReference>
<dbReference type="InterPro" id="IPR011333">
    <property type="entry name" value="SKP1/BTB/POZ_sf"/>
</dbReference>
<reference evidence="16" key="2">
    <citation type="submission" date="2015-06" db="UniProtKB">
        <authorList>
            <consortium name="EnsemblMetazoa"/>
        </authorList>
    </citation>
    <scope>IDENTIFICATION</scope>
</reference>
<dbReference type="InterPro" id="IPR003972">
    <property type="entry name" value="K_chnl_volt-dep_Kv1"/>
</dbReference>
<evidence type="ECO:0000256" key="9">
    <source>
        <dbReference type="ARBA" id="ARBA00023065"/>
    </source>
</evidence>
<dbReference type="AlphaFoldDB" id="T1K218"/>
<dbReference type="SMART" id="SM00225">
    <property type="entry name" value="BTB"/>
    <property type="match status" value="1"/>
</dbReference>
<dbReference type="Proteomes" id="UP000015104">
    <property type="component" value="Unassembled WGS sequence"/>
</dbReference>
<keyword evidence="9" id="KW-0406">Ion transport</keyword>
<dbReference type="InterPro" id="IPR028325">
    <property type="entry name" value="VG_K_chnl"/>
</dbReference>
<evidence type="ECO:0000256" key="6">
    <source>
        <dbReference type="ARBA" id="ARBA00022882"/>
    </source>
</evidence>
<dbReference type="GO" id="GO:0051260">
    <property type="term" value="P:protein homooligomerization"/>
    <property type="evidence" value="ECO:0007669"/>
    <property type="project" value="InterPro"/>
</dbReference>
<evidence type="ECO:0000256" key="11">
    <source>
        <dbReference type="ARBA" id="ARBA00023180"/>
    </source>
</evidence>
<feature type="compositionally biased region" description="Basic and acidic residues" evidence="13">
    <location>
        <begin position="18"/>
        <end position="45"/>
    </location>
</feature>
<name>T1K218_TETUR</name>
<keyword evidence="17" id="KW-1185">Reference proteome</keyword>
<dbReference type="Gene3D" id="1.20.120.350">
    <property type="entry name" value="Voltage-gated potassium channels. Chain C"/>
    <property type="match status" value="1"/>
</dbReference>
<dbReference type="PANTHER" id="PTHR11537">
    <property type="entry name" value="VOLTAGE-GATED POTASSIUM CHANNEL"/>
    <property type="match status" value="1"/>
</dbReference>
<feature type="compositionally biased region" description="Low complexity" evidence="13">
    <location>
        <begin position="178"/>
        <end position="203"/>
    </location>
</feature>
<dbReference type="EnsemblMetazoa" id="tetur04g03420.1">
    <property type="protein sequence ID" value="tetur04g03420.1"/>
    <property type="gene ID" value="tetur04g03420"/>
</dbReference>
<evidence type="ECO:0000256" key="2">
    <source>
        <dbReference type="ARBA" id="ARBA00022448"/>
    </source>
</evidence>
<organism evidence="16 17">
    <name type="scientific">Tetranychus urticae</name>
    <name type="common">Two-spotted spider mite</name>
    <dbReference type="NCBI Taxonomy" id="32264"/>
    <lineage>
        <taxon>Eukaryota</taxon>
        <taxon>Metazoa</taxon>
        <taxon>Ecdysozoa</taxon>
        <taxon>Arthropoda</taxon>
        <taxon>Chelicerata</taxon>
        <taxon>Arachnida</taxon>
        <taxon>Acari</taxon>
        <taxon>Acariformes</taxon>
        <taxon>Trombidiformes</taxon>
        <taxon>Prostigmata</taxon>
        <taxon>Eleutherengona</taxon>
        <taxon>Raphignathae</taxon>
        <taxon>Tetranychoidea</taxon>
        <taxon>Tetranychidae</taxon>
        <taxon>Tetranychus</taxon>
    </lineage>
</organism>
<feature type="transmembrane region" description="Helical" evidence="14">
    <location>
        <begin position="508"/>
        <end position="526"/>
    </location>
</feature>
<feature type="region of interest" description="Disordered" evidence="13">
    <location>
        <begin position="240"/>
        <end position="319"/>
    </location>
</feature>
<feature type="transmembrane region" description="Helical" evidence="14">
    <location>
        <begin position="735"/>
        <end position="759"/>
    </location>
</feature>
<dbReference type="EMBL" id="CAEY01001358">
    <property type="status" value="NOT_ANNOTATED_CDS"/>
    <property type="molecule type" value="Genomic_DNA"/>
</dbReference>
<keyword evidence="10 14" id="KW-0472">Membrane</keyword>
<dbReference type="FunFam" id="1.10.287.70:FF:000002">
    <property type="entry name" value="Potassium voltage-gated channel subfamily a member"/>
    <property type="match status" value="1"/>
</dbReference>
<evidence type="ECO:0000256" key="14">
    <source>
        <dbReference type="SAM" id="Phobius"/>
    </source>
</evidence>
<feature type="compositionally biased region" description="Low complexity" evidence="13">
    <location>
        <begin position="240"/>
        <end position="255"/>
    </location>
</feature>
<dbReference type="GO" id="GO:0001508">
    <property type="term" value="P:action potential"/>
    <property type="evidence" value="ECO:0007669"/>
    <property type="project" value="TreeGrafter"/>
</dbReference>
<feature type="region of interest" description="Disordered" evidence="13">
    <location>
        <begin position="129"/>
        <end position="152"/>
    </location>
</feature>
<evidence type="ECO:0000256" key="7">
    <source>
        <dbReference type="ARBA" id="ARBA00022958"/>
    </source>
</evidence>
<keyword evidence="12" id="KW-0407">Ion channel</keyword>
<feature type="region of interest" description="Disordered" evidence="13">
    <location>
        <begin position="884"/>
        <end position="946"/>
    </location>
</feature>
<evidence type="ECO:0000313" key="16">
    <source>
        <dbReference type="EnsemblMetazoa" id="tetur04g03420.1"/>
    </source>
</evidence>
<keyword evidence="8 14" id="KW-1133">Transmembrane helix</keyword>
<evidence type="ECO:0000256" key="1">
    <source>
        <dbReference type="ARBA" id="ARBA00004141"/>
    </source>
</evidence>
<dbReference type="FunFam" id="3.30.710.10:FF:000053">
    <property type="entry name" value="potassium voltage-gated channel subfamily A member 4"/>
    <property type="match status" value="1"/>
</dbReference>
<evidence type="ECO:0000256" key="5">
    <source>
        <dbReference type="ARBA" id="ARBA00022826"/>
    </source>
</evidence>
<dbReference type="eggNOG" id="KOG1545">
    <property type="taxonomic scope" value="Eukaryota"/>
</dbReference>
<dbReference type="InterPro" id="IPR000210">
    <property type="entry name" value="BTB/POZ_dom"/>
</dbReference>
<keyword evidence="7" id="KW-0630">Potassium</keyword>
<feature type="compositionally biased region" description="Basic and acidic residues" evidence="13">
    <location>
        <begin position="167"/>
        <end position="177"/>
    </location>
</feature>
<keyword evidence="4 14" id="KW-0812">Transmembrane</keyword>
<reference evidence="17" key="1">
    <citation type="submission" date="2011-08" db="EMBL/GenBank/DDBJ databases">
        <authorList>
            <person name="Rombauts S."/>
        </authorList>
    </citation>
    <scope>NUCLEOTIDE SEQUENCE</scope>
    <source>
        <strain evidence="17">London</strain>
    </source>
</reference>
<feature type="region of interest" description="Disordered" evidence="13">
    <location>
        <begin position="802"/>
        <end position="830"/>
    </location>
</feature>
<feature type="domain" description="BTB" evidence="15">
    <location>
        <begin position="376"/>
        <end position="476"/>
    </location>
</feature>
<evidence type="ECO:0000256" key="13">
    <source>
        <dbReference type="SAM" id="MobiDB-lite"/>
    </source>
</evidence>